<evidence type="ECO:0000313" key="3">
    <source>
        <dbReference type="Proteomes" id="UP000620075"/>
    </source>
</evidence>
<dbReference type="EMBL" id="JAEKNQ010000020">
    <property type="protein sequence ID" value="MBJ7602521.1"/>
    <property type="molecule type" value="Genomic_DNA"/>
</dbReference>
<dbReference type="CDD" id="cd02440">
    <property type="entry name" value="AdoMet_MTases"/>
    <property type="match status" value="1"/>
</dbReference>
<dbReference type="SUPFAM" id="SSF53335">
    <property type="entry name" value="S-adenosyl-L-methionine-dependent methyltransferases"/>
    <property type="match status" value="1"/>
</dbReference>
<protein>
    <submittedName>
        <fullName evidence="2">Methyltransferase domain-containing protein</fullName>
    </submittedName>
</protein>
<dbReference type="AlphaFoldDB" id="A0A934KFL6"/>
<reference evidence="2 3" key="1">
    <citation type="submission" date="2020-10" db="EMBL/GenBank/DDBJ databases">
        <title>Ca. Dormibacterota MAGs.</title>
        <authorList>
            <person name="Montgomery K."/>
        </authorList>
    </citation>
    <scope>NUCLEOTIDE SEQUENCE [LARGE SCALE GENOMIC DNA]</scope>
    <source>
        <strain evidence="2">SC8811_S16_3</strain>
    </source>
</reference>
<feature type="domain" description="Methyltransferase type 11" evidence="1">
    <location>
        <begin position="15"/>
        <end position="101"/>
    </location>
</feature>
<dbReference type="Pfam" id="PF08241">
    <property type="entry name" value="Methyltransf_11"/>
    <property type="match status" value="1"/>
</dbReference>
<dbReference type="InterPro" id="IPR050508">
    <property type="entry name" value="Methyltransf_Superfamily"/>
</dbReference>
<dbReference type="GO" id="GO:0008757">
    <property type="term" value="F:S-adenosylmethionine-dependent methyltransferase activity"/>
    <property type="evidence" value="ECO:0007669"/>
    <property type="project" value="InterPro"/>
</dbReference>
<dbReference type="PANTHER" id="PTHR42912">
    <property type="entry name" value="METHYLTRANSFERASE"/>
    <property type="match status" value="1"/>
</dbReference>
<dbReference type="Gene3D" id="3.40.50.150">
    <property type="entry name" value="Vaccinia Virus protein VP39"/>
    <property type="match status" value="1"/>
</dbReference>
<evidence type="ECO:0000259" key="1">
    <source>
        <dbReference type="Pfam" id="PF08241"/>
    </source>
</evidence>
<dbReference type="Proteomes" id="UP000620075">
    <property type="component" value="Unassembled WGS sequence"/>
</dbReference>
<accession>A0A934KFL6</accession>
<name>A0A934KFL6_9BACT</name>
<sequence>MMLERCSLPAAPAIVEIGCGPGKLLRAAAELTNAASVIGVDPEPNMLTQADGFEAHLGRAEALPLPGASADLAFSSLTLHLVQDWPAAAAEVHRVLKPGGWSATWTLTPEHVVGHVLNRWFPSLAGADQPRFRSPERWLQALTRAGFPWAVEEQVRMRRQTTVRRLAESVRSRYISTLALLPEKEFEAGLRHLEQLARETPEAAIEYEMTWCLMCSQRII</sequence>
<keyword evidence="2" id="KW-0489">Methyltransferase</keyword>
<dbReference type="GO" id="GO:0032259">
    <property type="term" value="P:methylation"/>
    <property type="evidence" value="ECO:0007669"/>
    <property type="project" value="UniProtKB-KW"/>
</dbReference>
<proteinExistence type="predicted"/>
<evidence type="ECO:0000313" key="2">
    <source>
        <dbReference type="EMBL" id="MBJ7602521.1"/>
    </source>
</evidence>
<dbReference type="InterPro" id="IPR029063">
    <property type="entry name" value="SAM-dependent_MTases_sf"/>
</dbReference>
<dbReference type="InterPro" id="IPR013216">
    <property type="entry name" value="Methyltransf_11"/>
</dbReference>
<organism evidence="2 3">
    <name type="scientific">Candidatus Dormiibacter inghamiae</name>
    <dbReference type="NCBI Taxonomy" id="3127013"/>
    <lineage>
        <taxon>Bacteria</taxon>
        <taxon>Bacillati</taxon>
        <taxon>Candidatus Dormiibacterota</taxon>
        <taxon>Candidatus Dormibacteria</taxon>
        <taxon>Candidatus Dormibacterales</taxon>
        <taxon>Candidatus Dormibacteraceae</taxon>
        <taxon>Candidatus Dormiibacter</taxon>
    </lineage>
</organism>
<comment type="caution">
    <text evidence="2">The sequence shown here is derived from an EMBL/GenBank/DDBJ whole genome shotgun (WGS) entry which is preliminary data.</text>
</comment>
<gene>
    <name evidence="2" type="ORF">JF888_04910</name>
</gene>
<keyword evidence="2" id="KW-0808">Transferase</keyword>